<dbReference type="SUPFAM" id="SSF53649">
    <property type="entry name" value="Alkaline phosphatase-like"/>
    <property type="match status" value="1"/>
</dbReference>
<dbReference type="PANTHER" id="PTHR10974:SF9">
    <property type="entry name" value="DUF229 DOMAIN CONTAINING PROTEIN-RELATED"/>
    <property type="match status" value="1"/>
</dbReference>
<dbReference type="InterPro" id="IPR017850">
    <property type="entry name" value="Alkaline_phosphatase_core_sf"/>
</dbReference>
<dbReference type="AlphaFoldDB" id="A0AAV8XIM3"/>
<name>A0AAV8XIM3_9CUCU</name>
<dbReference type="GO" id="GO:0005615">
    <property type="term" value="C:extracellular space"/>
    <property type="evidence" value="ECO:0007669"/>
    <property type="project" value="TreeGrafter"/>
</dbReference>
<accession>A0AAV8XIM3</accession>
<dbReference type="Gene3D" id="3.40.720.10">
    <property type="entry name" value="Alkaline Phosphatase, subunit A"/>
    <property type="match status" value="1"/>
</dbReference>
<protein>
    <recommendedName>
        <fullName evidence="3">DUF229 domain containing protein</fullName>
    </recommendedName>
</protein>
<dbReference type="Pfam" id="PF02995">
    <property type="entry name" value="DUF229"/>
    <property type="match status" value="1"/>
</dbReference>
<dbReference type="EMBL" id="JANEYF010003170">
    <property type="protein sequence ID" value="KAJ8938630.1"/>
    <property type="molecule type" value="Genomic_DNA"/>
</dbReference>
<sequence>MKMRARSEYEINIFSCDNHVRNSISECQPFEYNVILYHDTVIVECTDFNNELIYENVHTVFSISEDIQKKMDNIANTTKQISVLFVGIDSVSRLNFIRSLPSTYRYVEDNHWIPLKGYNKIDDNTFPNLMAILTGFNDTYACDICDPTDIGKLDECPMLWYDYRKLGYITSYAEDECWMNTFNYKKKGFTSPPTDYYFRPYILATEKLNKVMRNGMTYCTGPESAGERIMNLAKEFGDTFKHYPTFGFYWMNSFSHNDLSSASVMDNKTKEFLEDLANRNVLENSVVIFFSDHGVRFGDIRLTKSGWLEERLPFIYFSLPKWFKKKFTREFNNFKNNSYKLTSPYDIYMTLKHILVLSGHNYTITPSDACPTCMSLFEEIDPERSCEDAGIEQHWCTCAAYTSVKLNKRLEFKLTDYVLNEIHNIILSENGSELCAKYAVNNIINASLSQKFSYKNNTYLLLSFETTPKAIFESTVGFYGEISALNFSISGSISRLDRYSVSSNCVKKYKFKKILLLCSLVNISIKRIMLRCCFSKEQENNNLFLLVILTRNNTPIYFLSILSKYSLKWKKR</sequence>
<keyword evidence="2" id="KW-1185">Reference proteome</keyword>
<dbReference type="PANTHER" id="PTHR10974">
    <property type="entry name" value="FI08016P-RELATED"/>
    <property type="match status" value="1"/>
</dbReference>
<dbReference type="Proteomes" id="UP001162156">
    <property type="component" value="Unassembled WGS sequence"/>
</dbReference>
<comment type="caution">
    <text evidence="1">The sequence shown here is derived from an EMBL/GenBank/DDBJ whole genome shotgun (WGS) entry which is preliminary data.</text>
</comment>
<reference evidence="1" key="1">
    <citation type="journal article" date="2023" name="Insect Mol. Biol.">
        <title>Genome sequencing provides insights into the evolution of gene families encoding plant cell wall-degrading enzymes in longhorned beetles.</title>
        <authorList>
            <person name="Shin N.R."/>
            <person name="Okamura Y."/>
            <person name="Kirsch R."/>
            <person name="Pauchet Y."/>
        </authorList>
    </citation>
    <scope>NUCLEOTIDE SEQUENCE</scope>
    <source>
        <strain evidence="1">RBIC_L_NR</strain>
    </source>
</reference>
<gene>
    <name evidence="1" type="ORF">NQ314_011410</name>
</gene>
<evidence type="ECO:0008006" key="3">
    <source>
        <dbReference type="Google" id="ProtNLM"/>
    </source>
</evidence>
<proteinExistence type="predicted"/>
<dbReference type="FunFam" id="3.40.720.10:FF:000017">
    <property type="entry name" value="Predicted protein"/>
    <property type="match status" value="1"/>
</dbReference>
<dbReference type="CDD" id="cd16021">
    <property type="entry name" value="ALP_like"/>
    <property type="match status" value="1"/>
</dbReference>
<evidence type="ECO:0000313" key="1">
    <source>
        <dbReference type="EMBL" id="KAJ8938630.1"/>
    </source>
</evidence>
<evidence type="ECO:0000313" key="2">
    <source>
        <dbReference type="Proteomes" id="UP001162156"/>
    </source>
</evidence>
<dbReference type="InterPro" id="IPR004245">
    <property type="entry name" value="DUF229"/>
</dbReference>
<organism evidence="1 2">
    <name type="scientific">Rhamnusium bicolor</name>
    <dbReference type="NCBI Taxonomy" id="1586634"/>
    <lineage>
        <taxon>Eukaryota</taxon>
        <taxon>Metazoa</taxon>
        <taxon>Ecdysozoa</taxon>
        <taxon>Arthropoda</taxon>
        <taxon>Hexapoda</taxon>
        <taxon>Insecta</taxon>
        <taxon>Pterygota</taxon>
        <taxon>Neoptera</taxon>
        <taxon>Endopterygota</taxon>
        <taxon>Coleoptera</taxon>
        <taxon>Polyphaga</taxon>
        <taxon>Cucujiformia</taxon>
        <taxon>Chrysomeloidea</taxon>
        <taxon>Cerambycidae</taxon>
        <taxon>Lepturinae</taxon>
        <taxon>Rhagiini</taxon>
        <taxon>Rhamnusium</taxon>
    </lineage>
</organism>